<evidence type="ECO:0000313" key="11">
    <source>
        <dbReference type="Proteomes" id="UP000295794"/>
    </source>
</evidence>
<evidence type="ECO:0000256" key="2">
    <source>
        <dbReference type="ARBA" id="ARBA00007928"/>
    </source>
</evidence>
<keyword evidence="11" id="KW-1185">Reference proteome</keyword>
<comment type="similarity">
    <text evidence="2">Belongs to the Rht family.</text>
</comment>
<feature type="transmembrane region" description="Helical" evidence="7">
    <location>
        <begin position="184"/>
        <end position="202"/>
    </location>
</feature>
<dbReference type="OrthoDB" id="9804822at2"/>
<dbReference type="EMBL" id="UGHR01000001">
    <property type="protein sequence ID" value="STQ89009.1"/>
    <property type="molecule type" value="Genomic_DNA"/>
</dbReference>
<keyword evidence="5 7" id="KW-1133">Transmembrane helix</keyword>
<reference evidence="9 11" key="2">
    <citation type="submission" date="2019-03" db="EMBL/GenBank/DDBJ databases">
        <title>Genomic Encyclopedia of Type Strains, Phase IV (KMG-IV): sequencing the most valuable type-strain genomes for metagenomic binning, comparative biology and taxonomic classification.</title>
        <authorList>
            <person name="Goeker M."/>
        </authorList>
    </citation>
    <scope>NUCLEOTIDE SEQUENCE [LARGE SCALE GENOMIC DNA]</scope>
    <source>
        <strain evidence="9 11">DSM 3764</strain>
    </source>
</reference>
<sequence>MSMPIWLTFIATTFFISATPGPNMLLMLSHGTRYGWQATLATMSGALAGLCLLFALSAFGMATILATSATLFLIFKLAGAVYLIYLGWQCFKAGNNLEMPNASADSAARRFRLGLTVALSNPKAILFAGAFLPQFINTAQPQAGQWAILLGSFFIIEAGWQVAYAAGGARLGNWLQGPNRIKRFNQGCGAAFFAVGGLLATAQR</sequence>
<dbReference type="EMBL" id="SMBT01000001">
    <property type="protein sequence ID" value="TCU89982.1"/>
    <property type="molecule type" value="Genomic_DNA"/>
</dbReference>
<keyword evidence="6 7" id="KW-0472">Membrane</keyword>
<proteinExistence type="inferred from homology"/>
<keyword evidence="4 7" id="KW-0812">Transmembrane</keyword>
<evidence type="ECO:0000313" key="8">
    <source>
        <dbReference type="EMBL" id="STQ89009.1"/>
    </source>
</evidence>
<dbReference type="Proteomes" id="UP000295794">
    <property type="component" value="Unassembled WGS sequence"/>
</dbReference>
<dbReference type="RefSeq" id="WP_115225508.1">
    <property type="nucleotide sequence ID" value="NZ_CAWOLO010000001.1"/>
</dbReference>
<evidence type="ECO:0000256" key="3">
    <source>
        <dbReference type="ARBA" id="ARBA00022475"/>
    </source>
</evidence>
<dbReference type="PIRSF" id="PIRSF006324">
    <property type="entry name" value="LeuE"/>
    <property type="match status" value="1"/>
</dbReference>
<evidence type="ECO:0000313" key="9">
    <source>
        <dbReference type="EMBL" id="TCU89982.1"/>
    </source>
</evidence>
<accession>A0A377Q355</accession>
<dbReference type="GO" id="GO:0042970">
    <property type="term" value="F:homoserine transmembrane transporter activity"/>
    <property type="evidence" value="ECO:0007669"/>
    <property type="project" value="TreeGrafter"/>
</dbReference>
<evidence type="ECO:0000313" key="10">
    <source>
        <dbReference type="Proteomes" id="UP000255108"/>
    </source>
</evidence>
<keyword evidence="3" id="KW-1003">Cell membrane</keyword>
<feature type="transmembrane region" description="Helical" evidence="7">
    <location>
        <begin position="71"/>
        <end position="91"/>
    </location>
</feature>
<gene>
    <name evidence="8" type="primary">rhtB_1</name>
    <name evidence="9" type="ORF">EV682_1011</name>
    <name evidence="8" type="ORF">NCTC11159_00020</name>
</gene>
<name>A0A377Q355_9NEIS</name>
<comment type="subcellular location">
    <subcellularLocation>
        <location evidence="1">Cell membrane</location>
        <topology evidence="1">Multi-pass membrane protein</topology>
    </subcellularLocation>
</comment>
<protein>
    <submittedName>
        <fullName evidence="8 9">Homoserine/homoserine lactone efflux protein</fullName>
    </submittedName>
</protein>
<dbReference type="Pfam" id="PF01810">
    <property type="entry name" value="LysE"/>
    <property type="match status" value="1"/>
</dbReference>
<dbReference type="AlphaFoldDB" id="A0A377Q355"/>
<dbReference type="PANTHER" id="PTHR30086">
    <property type="entry name" value="ARGININE EXPORTER PROTEIN ARGO"/>
    <property type="match status" value="1"/>
</dbReference>
<evidence type="ECO:0000256" key="6">
    <source>
        <dbReference type="ARBA" id="ARBA00023136"/>
    </source>
</evidence>
<feature type="transmembrane region" description="Helical" evidence="7">
    <location>
        <begin position="36"/>
        <end position="59"/>
    </location>
</feature>
<feature type="transmembrane region" description="Helical" evidence="7">
    <location>
        <begin position="144"/>
        <end position="164"/>
    </location>
</feature>
<dbReference type="PANTHER" id="PTHR30086:SF14">
    <property type="entry name" value="HOMOSERINE_HOMOSERINE LACTONE EFFLUX PROTEIN"/>
    <property type="match status" value="1"/>
</dbReference>
<reference evidence="8 10" key="1">
    <citation type="submission" date="2018-06" db="EMBL/GenBank/DDBJ databases">
        <authorList>
            <consortium name="Pathogen Informatics"/>
            <person name="Doyle S."/>
        </authorList>
    </citation>
    <scope>NUCLEOTIDE SEQUENCE [LARGE SCALE GENOMIC DNA]</scope>
    <source>
        <strain evidence="8 10">NCTC11159</strain>
    </source>
</reference>
<organism evidence="8 10">
    <name type="scientific">Iodobacter fluviatilis</name>
    <dbReference type="NCBI Taxonomy" id="537"/>
    <lineage>
        <taxon>Bacteria</taxon>
        <taxon>Pseudomonadati</taxon>
        <taxon>Pseudomonadota</taxon>
        <taxon>Betaproteobacteria</taxon>
        <taxon>Neisseriales</taxon>
        <taxon>Chitinibacteraceae</taxon>
        <taxon>Iodobacter</taxon>
    </lineage>
</organism>
<dbReference type="InterPro" id="IPR001123">
    <property type="entry name" value="LeuE-type"/>
</dbReference>
<evidence type="ECO:0000256" key="1">
    <source>
        <dbReference type="ARBA" id="ARBA00004651"/>
    </source>
</evidence>
<evidence type="ECO:0000256" key="7">
    <source>
        <dbReference type="SAM" id="Phobius"/>
    </source>
</evidence>
<evidence type="ECO:0000256" key="5">
    <source>
        <dbReference type="ARBA" id="ARBA00022989"/>
    </source>
</evidence>
<evidence type="ECO:0000256" key="4">
    <source>
        <dbReference type="ARBA" id="ARBA00022692"/>
    </source>
</evidence>
<dbReference type="GO" id="GO:0005886">
    <property type="term" value="C:plasma membrane"/>
    <property type="evidence" value="ECO:0007669"/>
    <property type="project" value="UniProtKB-SubCell"/>
</dbReference>
<feature type="transmembrane region" description="Helical" evidence="7">
    <location>
        <begin position="111"/>
        <end position="132"/>
    </location>
</feature>
<dbReference type="Proteomes" id="UP000255108">
    <property type="component" value="Unassembled WGS sequence"/>
</dbReference>